<keyword evidence="2" id="KW-1185">Reference proteome</keyword>
<gene>
    <name evidence="1" type="ORF">HPB50_007459</name>
</gene>
<evidence type="ECO:0000313" key="1">
    <source>
        <dbReference type="EMBL" id="KAH6935656.1"/>
    </source>
</evidence>
<sequence length="184" mass="19720">MAAPRAPKMPAQVPVAKPQPPRKKAPQRPPVETKSMQPASPGTSVWSGKSLSGSKRAETSTNGADSGIKDFTEIQTGTKDKAITQPLGPTSSTEEFETSPKLPETEAPKMLGPEALLCFYGRRTTSDAVMASDGLCDYAFYDSLYADDRNKLSTGRPFKNDLETFMNVAATYSKTTSGIAFAFA</sequence>
<name>A0ACB7SL21_HYAAI</name>
<organism evidence="1 2">
    <name type="scientific">Hyalomma asiaticum</name>
    <name type="common">Tick</name>
    <dbReference type="NCBI Taxonomy" id="266040"/>
    <lineage>
        <taxon>Eukaryota</taxon>
        <taxon>Metazoa</taxon>
        <taxon>Ecdysozoa</taxon>
        <taxon>Arthropoda</taxon>
        <taxon>Chelicerata</taxon>
        <taxon>Arachnida</taxon>
        <taxon>Acari</taxon>
        <taxon>Parasitiformes</taxon>
        <taxon>Ixodida</taxon>
        <taxon>Ixodoidea</taxon>
        <taxon>Ixodidae</taxon>
        <taxon>Hyalomminae</taxon>
        <taxon>Hyalomma</taxon>
    </lineage>
</organism>
<dbReference type="Proteomes" id="UP000821845">
    <property type="component" value="Chromosome 3"/>
</dbReference>
<protein>
    <submittedName>
        <fullName evidence="1">Uncharacterized protein</fullName>
    </submittedName>
</protein>
<reference evidence="1" key="1">
    <citation type="submission" date="2020-05" db="EMBL/GenBank/DDBJ databases">
        <title>Large-scale comparative analyses of tick genomes elucidate their genetic diversity and vector capacities.</title>
        <authorList>
            <person name="Jia N."/>
            <person name="Wang J."/>
            <person name="Shi W."/>
            <person name="Du L."/>
            <person name="Sun Y."/>
            <person name="Zhan W."/>
            <person name="Jiang J."/>
            <person name="Wang Q."/>
            <person name="Zhang B."/>
            <person name="Ji P."/>
            <person name="Sakyi L.B."/>
            <person name="Cui X."/>
            <person name="Yuan T."/>
            <person name="Jiang B."/>
            <person name="Yang W."/>
            <person name="Lam T.T.-Y."/>
            <person name="Chang Q."/>
            <person name="Ding S."/>
            <person name="Wang X."/>
            <person name="Zhu J."/>
            <person name="Ruan X."/>
            <person name="Zhao L."/>
            <person name="Wei J."/>
            <person name="Que T."/>
            <person name="Du C."/>
            <person name="Cheng J."/>
            <person name="Dai P."/>
            <person name="Han X."/>
            <person name="Huang E."/>
            <person name="Gao Y."/>
            <person name="Liu J."/>
            <person name="Shao H."/>
            <person name="Ye R."/>
            <person name="Li L."/>
            <person name="Wei W."/>
            <person name="Wang X."/>
            <person name="Wang C."/>
            <person name="Yang T."/>
            <person name="Huo Q."/>
            <person name="Li W."/>
            <person name="Guo W."/>
            <person name="Chen H."/>
            <person name="Zhou L."/>
            <person name="Ni X."/>
            <person name="Tian J."/>
            <person name="Zhou Y."/>
            <person name="Sheng Y."/>
            <person name="Liu T."/>
            <person name="Pan Y."/>
            <person name="Xia L."/>
            <person name="Li J."/>
            <person name="Zhao F."/>
            <person name="Cao W."/>
        </authorList>
    </citation>
    <scope>NUCLEOTIDE SEQUENCE</scope>
    <source>
        <strain evidence="1">Hyas-2018</strain>
    </source>
</reference>
<dbReference type="EMBL" id="CM023483">
    <property type="protein sequence ID" value="KAH6935656.1"/>
    <property type="molecule type" value="Genomic_DNA"/>
</dbReference>
<comment type="caution">
    <text evidence="1">The sequence shown here is derived from an EMBL/GenBank/DDBJ whole genome shotgun (WGS) entry which is preliminary data.</text>
</comment>
<evidence type="ECO:0000313" key="2">
    <source>
        <dbReference type="Proteomes" id="UP000821845"/>
    </source>
</evidence>
<accession>A0ACB7SL21</accession>
<proteinExistence type="predicted"/>